<dbReference type="GO" id="GO:0008252">
    <property type="term" value="F:nucleotidase activity"/>
    <property type="evidence" value="ECO:0007669"/>
    <property type="project" value="InterPro"/>
</dbReference>
<evidence type="ECO:0000256" key="1">
    <source>
        <dbReference type="ARBA" id="ARBA00011062"/>
    </source>
</evidence>
<evidence type="ECO:0000313" key="6">
    <source>
        <dbReference type="EMBL" id="KAF2841150.1"/>
    </source>
</evidence>
<proteinExistence type="inferred from homology"/>
<dbReference type="Pfam" id="PF01975">
    <property type="entry name" value="SurE"/>
    <property type="match status" value="1"/>
</dbReference>
<evidence type="ECO:0000313" key="7">
    <source>
        <dbReference type="Proteomes" id="UP000799429"/>
    </source>
</evidence>
<evidence type="ECO:0000256" key="2">
    <source>
        <dbReference type="ARBA" id="ARBA00022723"/>
    </source>
</evidence>
<dbReference type="EMBL" id="MU006091">
    <property type="protein sequence ID" value="KAF2841150.1"/>
    <property type="molecule type" value="Genomic_DNA"/>
</dbReference>
<sequence>MWTPFIYLLLAGTSTAIKVVQSNDDGWAVSNVRTLFDVLTAAGHDVILSAPAENKSGSSSLDVPPTPRTSPCQFNSCPANSPATGFNASNPRLNYVNSYPVTSIRYGISTVAPKFFGSAKPELAVTGPNVGSNLGIQVPFSGTVGTAVYAAHEAKIPAIAFSGKSDAEAPWNGPTPLFSKVYADLALNLTSKIIASGKPYLPDDVFLNVNFPEVTETRCNNAQQFKFVASRIYPGWISPPDAATCGSTRLPQESTVVGTTGCYVSVSFGDATDKTDTEAAKQRIVLDKLSGLLTCLP</sequence>
<organism evidence="6 7">
    <name type="scientific">Patellaria atrata CBS 101060</name>
    <dbReference type="NCBI Taxonomy" id="1346257"/>
    <lineage>
        <taxon>Eukaryota</taxon>
        <taxon>Fungi</taxon>
        <taxon>Dikarya</taxon>
        <taxon>Ascomycota</taxon>
        <taxon>Pezizomycotina</taxon>
        <taxon>Dothideomycetes</taxon>
        <taxon>Dothideomycetes incertae sedis</taxon>
        <taxon>Patellariales</taxon>
        <taxon>Patellariaceae</taxon>
        <taxon>Patellaria</taxon>
    </lineage>
</organism>
<dbReference type="SUPFAM" id="SSF64167">
    <property type="entry name" value="SurE-like"/>
    <property type="match status" value="1"/>
</dbReference>
<accession>A0A9P4SEN0</accession>
<comment type="similarity">
    <text evidence="1">Belongs to the SurE nucleotidase family.</text>
</comment>
<dbReference type="Gene3D" id="3.40.1210.10">
    <property type="entry name" value="Survival protein SurE-like phosphatase/nucleotidase"/>
    <property type="match status" value="1"/>
</dbReference>
<dbReference type="InterPro" id="IPR002828">
    <property type="entry name" value="SurE-like_Pase/nucleotidase"/>
</dbReference>
<evidence type="ECO:0000259" key="5">
    <source>
        <dbReference type="Pfam" id="PF01975"/>
    </source>
</evidence>
<dbReference type="AlphaFoldDB" id="A0A9P4SEN0"/>
<evidence type="ECO:0000256" key="4">
    <source>
        <dbReference type="SAM" id="SignalP"/>
    </source>
</evidence>
<keyword evidence="4" id="KW-0732">Signal</keyword>
<dbReference type="PANTHER" id="PTHR30457:SF0">
    <property type="entry name" value="PHOSPHATASE, PUTATIVE (AFU_ORTHOLOGUE AFUA_4G01070)-RELATED"/>
    <property type="match status" value="1"/>
</dbReference>
<keyword evidence="2" id="KW-0479">Metal-binding</keyword>
<keyword evidence="7" id="KW-1185">Reference proteome</keyword>
<keyword evidence="3" id="KW-0378">Hydrolase</keyword>
<feature type="signal peptide" evidence="4">
    <location>
        <begin position="1"/>
        <end position="16"/>
    </location>
</feature>
<gene>
    <name evidence="6" type="ORF">M501DRAFT_1000314</name>
</gene>
<comment type="caution">
    <text evidence="6">The sequence shown here is derived from an EMBL/GenBank/DDBJ whole genome shotgun (WGS) entry which is preliminary data.</text>
</comment>
<dbReference type="Proteomes" id="UP000799429">
    <property type="component" value="Unassembled WGS sequence"/>
</dbReference>
<dbReference type="InterPro" id="IPR036523">
    <property type="entry name" value="SurE-like_sf"/>
</dbReference>
<protein>
    <submittedName>
        <fullName evidence="6">Acid phosphatase</fullName>
    </submittedName>
</protein>
<feature type="domain" description="Survival protein SurE-like phosphatase/nucleotidase" evidence="5">
    <location>
        <begin position="21"/>
        <end position="223"/>
    </location>
</feature>
<dbReference type="OrthoDB" id="4018688at2759"/>
<feature type="chain" id="PRO_5040260230" evidence="4">
    <location>
        <begin position="17"/>
        <end position="297"/>
    </location>
</feature>
<reference evidence="6" key="1">
    <citation type="journal article" date="2020" name="Stud. Mycol.">
        <title>101 Dothideomycetes genomes: a test case for predicting lifestyles and emergence of pathogens.</title>
        <authorList>
            <person name="Haridas S."/>
            <person name="Albert R."/>
            <person name="Binder M."/>
            <person name="Bloem J."/>
            <person name="Labutti K."/>
            <person name="Salamov A."/>
            <person name="Andreopoulos B."/>
            <person name="Baker S."/>
            <person name="Barry K."/>
            <person name="Bills G."/>
            <person name="Bluhm B."/>
            <person name="Cannon C."/>
            <person name="Castanera R."/>
            <person name="Culley D."/>
            <person name="Daum C."/>
            <person name="Ezra D."/>
            <person name="Gonzalez J."/>
            <person name="Henrissat B."/>
            <person name="Kuo A."/>
            <person name="Liang C."/>
            <person name="Lipzen A."/>
            <person name="Lutzoni F."/>
            <person name="Magnuson J."/>
            <person name="Mondo S."/>
            <person name="Nolan M."/>
            <person name="Ohm R."/>
            <person name="Pangilinan J."/>
            <person name="Park H.-J."/>
            <person name="Ramirez L."/>
            <person name="Alfaro M."/>
            <person name="Sun H."/>
            <person name="Tritt A."/>
            <person name="Yoshinaga Y."/>
            <person name="Zwiers L.-H."/>
            <person name="Turgeon B."/>
            <person name="Goodwin S."/>
            <person name="Spatafora J."/>
            <person name="Crous P."/>
            <person name="Grigoriev I."/>
        </authorList>
    </citation>
    <scope>NUCLEOTIDE SEQUENCE</scope>
    <source>
        <strain evidence="6">CBS 101060</strain>
    </source>
</reference>
<dbReference type="InterPro" id="IPR030048">
    <property type="entry name" value="SurE"/>
</dbReference>
<evidence type="ECO:0000256" key="3">
    <source>
        <dbReference type="ARBA" id="ARBA00022801"/>
    </source>
</evidence>
<dbReference type="GO" id="GO:0046872">
    <property type="term" value="F:metal ion binding"/>
    <property type="evidence" value="ECO:0007669"/>
    <property type="project" value="UniProtKB-KW"/>
</dbReference>
<name>A0A9P4SEN0_9PEZI</name>
<dbReference type="PANTHER" id="PTHR30457">
    <property type="entry name" value="5'-NUCLEOTIDASE SURE"/>
    <property type="match status" value="1"/>
</dbReference>